<evidence type="ECO:0000313" key="2">
    <source>
        <dbReference type="EMBL" id="OGG33435.1"/>
    </source>
</evidence>
<dbReference type="SUPFAM" id="SSF52374">
    <property type="entry name" value="Nucleotidylyl transferase"/>
    <property type="match status" value="1"/>
</dbReference>
<organism evidence="2 3">
    <name type="scientific">Candidatus Gottesmanbacteria bacterium RIFCSPLOWO2_01_FULL_42_22</name>
    <dbReference type="NCBI Taxonomy" id="1798391"/>
    <lineage>
        <taxon>Bacteria</taxon>
        <taxon>Candidatus Gottesmaniibacteriota</taxon>
    </lineage>
</organism>
<name>A0A1F6B944_9BACT</name>
<dbReference type="EMBL" id="MFJU01000040">
    <property type="protein sequence ID" value="OGG33435.1"/>
    <property type="molecule type" value="Genomic_DNA"/>
</dbReference>
<dbReference type="AlphaFoldDB" id="A0A1F6B944"/>
<dbReference type="Gene3D" id="1.25.10.10">
    <property type="entry name" value="Leucine-rich Repeat Variant"/>
    <property type="match status" value="1"/>
</dbReference>
<dbReference type="InterPro" id="IPR011989">
    <property type="entry name" value="ARM-like"/>
</dbReference>
<evidence type="ECO:0000313" key="3">
    <source>
        <dbReference type="Proteomes" id="UP000176228"/>
    </source>
</evidence>
<sequence length="634" mass="72619">MEEGAQKTVKDILRHSEGSFITGDKATLLTPSEVYQQFISIGQIIGNEIRANRPTSGIYSTKRELVGISLYLKEQPPDQWTQSDIASQLAIIENQPIEDVRYHAAEAIGALLQQIDLHKQAPIISELLHQINPGKLNNQAVEALFRGHITVENQNFANLPKVIQQALMIRNGTASTSSIVTFLEENSQWSIDILQLAGKHLGKEVWLSDEIVNLTKDIVEMMKHDPNIFSNWKARTLLAVLYEYNHLDRKVKELYRQALEDPDEDVRIKMRDVFVDKVKVFDDRGINAWIDYILNDFNKLSEDKLRYIAHALVDISNYSSPEKIREVRQRLKGIARNHLIEYTRKTALKTLAKIGEDKNSEEVANFIIGSLQDDSFIVQEEALLCLAKRNIIPLSVRQGKKILSNLYLNGKDWFFKRITSETFNKLGQNTYEWADNTDKQEILMFSGSFDPIHLGHIEAAQEGARISGREVWLMPRVHLERRKKLSPIEFREINIRKAIAELPDLYLVPKDLSFRADGTLIGESIEKLEVLSPYSKDQGLIRGSDVLLRSNYRDPKNARRKIFHVISDRDNNAQKRLLQLGLSWPVVTQKHIISSTQLRALLQKGDLDEALQLITPLQAQVLKARNLYKQEEIN</sequence>
<accession>A0A1F6B944</accession>
<feature type="domain" description="Cytidyltransferase-like" evidence="1">
    <location>
        <begin position="444"/>
        <end position="600"/>
    </location>
</feature>
<dbReference type="InterPro" id="IPR004821">
    <property type="entry name" value="Cyt_trans-like"/>
</dbReference>
<dbReference type="InterPro" id="IPR014729">
    <property type="entry name" value="Rossmann-like_a/b/a_fold"/>
</dbReference>
<comment type="caution">
    <text evidence="2">The sequence shown here is derived from an EMBL/GenBank/DDBJ whole genome shotgun (WGS) entry which is preliminary data.</text>
</comment>
<dbReference type="InterPro" id="IPR016024">
    <property type="entry name" value="ARM-type_fold"/>
</dbReference>
<protein>
    <recommendedName>
        <fullName evidence="1">Cytidyltransferase-like domain-containing protein</fullName>
    </recommendedName>
</protein>
<dbReference type="SUPFAM" id="SSF48371">
    <property type="entry name" value="ARM repeat"/>
    <property type="match status" value="1"/>
</dbReference>
<evidence type="ECO:0000259" key="1">
    <source>
        <dbReference type="Pfam" id="PF01467"/>
    </source>
</evidence>
<dbReference type="STRING" id="1798391.A2968_02590"/>
<dbReference type="Pfam" id="PF01467">
    <property type="entry name" value="CTP_transf_like"/>
    <property type="match status" value="1"/>
</dbReference>
<gene>
    <name evidence="2" type="ORF">A2968_02590</name>
</gene>
<reference evidence="2 3" key="1">
    <citation type="journal article" date="2016" name="Nat. Commun.">
        <title>Thousands of microbial genomes shed light on interconnected biogeochemical processes in an aquifer system.</title>
        <authorList>
            <person name="Anantharaman K."/>
            <person name="Brown C.T."/>
            <person name="Hug L.A."/>
            <person name="Sharon I."/>
            <person name="Castelle C.J."/>
            <person name="Probst A.J."/>
            <person name="Thomas B.C."/>
            <person name="Singh A."/>
            <person name="Wilkins M.J."/>
            <person name="Karaoz U."/>
            <person name="Brodie E.L."/>
            <person name="Williams K.H."/>
            <person name="Hubbard S.S."/>
            <person name="Banfield J.F."/>
        </authorList>
    </citation>
    <scope>NUCLEOTIDE SEQUENCE [LARGE SCALE GENOMIC DNA]</scope>
</reference>
<dbReference type="Gene3D" id="3.40.50.620">
    <property type="entry name" value="HUPs"/>
    <property type="match status" value="1"/>
</dbReference>
<proteinExistence type="predicted"/>
<dbReference type="Proteomes" id="UP000176228">
    <property type="component" value="Unassembled WGS sequence"/>
</dbReference>
<dbReference type="GO" id="GO:0003824">
    <property type="term" value="F:catalytic activity"/>
    <property type="evidence" value="ECO:0007669"/>
    <property type="project" value="InterPro"/>
</dbReference>